<accession>A0ABW3C9V1</accession>
<evidence type="ECO:0000256" key="5">
    <source>
        <dbReference type="PROSITE-ProRule" id="PRU00335"/>
    </source>
</evidence>
<dbReference type="Pfam" id="PF13977">
    <property type="entry name" value="TetR_C_6"/>
    <property type="match status" value="1"/>
</dbReference>
<dbReference type="SUPFAM" id="SSF48498">
    <property type="entry name" value="Tetracyclin repressor-like, C-terminal domain"/>
    <property type="match status" value="1"/>
</dbReference>
<dbReference type="InterPro" id="IPR001647">
    <property type="entry name" value="HTH_TetR"/>
</dbReference>
<sequence length="209" mass="22878">MLARAQFQRLDPDFRRQSLIEATARCLARYGIGGTSVRVICAEAGVSAGLLRHYFAGIDELVAETYADVGDTLVANMIAAADKAGPDPREQLRAFVMASFKPPIADPDLLATWLAFWSLIKSDPRIRELHTENYASHRRPVERMVAEILGPEASDVDVRLTAVGVTALVDGLWLEICLDASSFTPEEASRIADKWLNTLVGDPLKVLAD</sequence>
<dbReference type="EMBL" id="JBHTIK010000015">
    <property type="protein sequence ID" value="MFD0850567.1"/>
    <property type="molecule type" value="Genomic_DNA"/>
</dbReference>
<keyword evidence="8" id="KW-1185">Reference proteome</keyword>
<evidence type="ECO:0000256" key="1">
    <source>
        <dbReference type="ARBA" id="ARBA00022491"/>
    </source>
</evidence>
<keyword evidence="1" id="KW-0678">Repressor</keyword>
<evidence type="ECO:0000256" key="2">
    <source>
        <dbReference type="ARBA" id="ARBA00023015"/>
    </source>
</evidence>
<dbReference type="InterPro" id="IPR009057">
    <property type="entry name" value="Homeodomain-like_sf"/>
</dbReference>
<feature type="domain" description="HTH tetR-type" evidence="6">
    <location>
        <begin position="13"/>
        <end position="73"/>
    </location>
</feature>
<reference evidence="8" key="1">
    <citation type="journal article" date="2019" name="Int. J. Syst. Evol. Microbiol.">
        <title>The Global Catalogue of Microorganisms (GCM) 10K type strain sequencing project: providing services to taxonomists for standard genome sequencing and annotation.</title>
        <authorList>
            <consortium name="The Broad Institute Genomics Platform"/>
            <consortium name="The Broad Institute Genome Sequencing Center for Infectious Disease"/>
            <person name="Wu L."/>
            <person name="Ma J."/>
        </authorList>
    </citation>
    <scope>NUCLEOTIDE SEQUENCE [LARGE SCALE GENOMIC DNA]</scope>
    <source>
        <strain evidence="8">CCUG 52537</strain>
    </source>
</reference>
<dbReference type="InterPro" id="IPR039538">
    <property type="entry name" value="BetI_C"/>
</dbReference>
<evidence type="ECO:0000256" key="4">
    <source>
        <dbReference type="ARBA" id="ARBA00023163"/>
    </source>
</evidence>
<gene>
    <name evidence="7" type="ORF">ACFQ00_19735</name>
</gene>
<comment type="caution">
    <text evidence="7">The sequence shown here is derived from an EMBL/GenBank/DDBJ whole genome shotgun (WGS) entry which is preliminary data.</text>
</comment>
<keyword evidence="3 5" id="KW-0238">DNA-binding</keyword>
<evidence type="ECO:0000256" key="3">
    <source>
        <dbReference type="ARBA" id="ARBA00023125"/>
    </source>
</evidence>
<evidence type="ECO:0000313" key="8">
    <source>
        <dbReference type="Proteomes" id="UP001597124"/>
    </source>
</evidence>
<protein>
    <submittedName>
        <fullName evidence="7">TetR family transcriptional regulator C-terminal domain-containing protein</fullName>
    </submittedName>
</protein>
<evidence type="ECO:0000313" key="7">
    <source>
        <dbReference type="EMBL" id="MFD0850567.1"/>
    </source>
</evidence>
<dbReference type="SUPFAM" id="SSF46689">
    <property type="entry name" value="Homeodomain-like"/>
    <property type="match status" value="1"/>
</dbReference>
<organism evidence="7 8">
    <name type="scientific">Sphingosinicella xenopeptidilytica</name>
    <dbReference type="NCBI Taxonomy" id="364098"/>
    <lineage>
        <taxon>Bacteria</taxon>
        <taxon>Pseudomonadati</taxon>
        <taxon>Pseudomonadota</taxon>
        <taxon>Alphaproteobacteria</taxon>
        <taxon>Sphingomonadales</taxon>
        <taxon>Sphingosinicellaceae</taxon>
        <taxon>Sphingosinicella</taxon>
    </lineage>
</organism>
<name>A0ABW3C9V1_SPHXN</name>
<dbReference type="PANTHER" id="PTHR30055">
    <property type="entry name" value="HTH-TYPE TRANSCRIPTIONAL REGULATOR RUTR"/>
    <property type="match status" value="1"/>
</dbReference>
<dbReference type="Proteomes" id="UP001597124">
    <property type="component" value="Unassembled WGS sequence"/>
</dbReference>
<dbReference type="InterPro" id="IPR050109">
    <property type="entry name" value="HTH-type_TetR-like_transc_reg"/>
</dbReference>
<dbReference type="RefSeq" id="WP_381495096.1">
    <property type="nucleotide sequence ID" value="NZ_JBHTIK010000015.1"/>
</dbReference>
<dbReference type="PROSITE" id="PS50977">
    <property type="entry name" value="HTH_TETR_2"/>
    <property type="match status" value="1"/>
</dbReference>
<dbReference type="Pfam" id="PF00440">
    <property type="entry name" value="TetR_N"/>
    <property type="match status" value="1"/>
</dbReference>
<dbReference type="InterPro" id="IPR036271">
    <property type="entry name" value="Tet_transcr_reg_TetR-rel_C_sf"/>
</dbReference>
<keyword evidence="2" id="KW-0805">Transcription regulation</keyword>
<evidence type="ECO:0000259" key="6">
    <source>
        <dbReference type="PROSITE" id="PS50977"/>
    </source>
</evidence>
<dbReference type="Gene3D" id="1.10.357.10">
    <property type="entry name" value="Tetracycline Repressor, domain 2"/>
    <property type="match status" value="1"/>
</dbReference>
<dbReference type="PANTHER" id="PTHR30055:SF228">
    <property type="entry name" value="TRANSCRIPTIONAL REGULATOR-RELATED"/>
    <property type="match status" value="1"/>
</dbReference>
<proteinExistence type="predicted"/>
<keyword evidence="4" id="KW-0804">Transcription</keyword>
<feature type="DNA-binding region" description="H-T-H motif" evidence="5">
    <location>
        <begin position="36"/>
        <end position="55"/>
    </location>
</feature>